<comment type="caution">
    <text evidence="2">The sequence shown here is derived from an EMBL/GenBank/DDBJ whole genome shotgun (WGS) entry which is preliminary data.</text>
</comment>
<accession>A0ABP9IC50</accession>
<dbReference type="Proteomes" id="UP001500466">
    <property type="component" value="Unassembled WGS sequence"/>
</dbReference>
<evidence type="ECO:0000313" key="2">
    <source>
        <dbReference type="EMBL" id="GAA4994293.1"/>
    </source>
</evidence>
<keyword evidence="3" id="KW-1185">Reference proteome</keyword>
<proteinExistence type="predicted"/>
<evidence type="ECO:0000259" key="1">
    <source>
        <dbReference type="Pfam" id="PF09509"/>
    </source>
</evidence>
<gene>
    <name evidence="2" type="ORF">GCM10023205_78800</name>
</gene>
<reference evidence="3" key="1">
    <citation type="journal article" date="2019" name="Int. J. Syst. Evol. Microbiol.">
        <title>The Global Catalogue of Microorganisms (GCM) 10K type strain sequencing project: providing services to taxonomists for standard genome sequencing and annotation.</title>
        <authorList>
            <consortium name="The Broad Institute Genomics Platform"/>
            <consortium name="The Broad Institute Genome Sequencing Center for Infectious Disease"/>
            <person name="Wu L."/>
            <person name="Ma J."/>
        </authorList>
    </citation>
    <scope>NUCLEOTIDE SEQUENCE [LARGE SCALE GENOMIC DNA]</scope>
    <source>
        <strain evidence="3">JCM 17986</strain>
    </source>
</reference>
<evidence type="ECO:0000313" key="3">
    <source>
        <dbReference type="Proteomes" id="UP001500466"/>
    </source>
</evidence>
<dbReference type="Pfam" id="PF09509">
    <property type="entry name" value="Hypoth_Ymh"/>
    <property type="match status" value="1"/>
</dbReference>
<protein>
    <recommendedName>
        <fullName evidence="1">Conserved hypothetical protein CHP02391 domain-containing protein</fullName>
    </recommendedName>
</protein>
<sequence>MKAALPLPRRSSVIALSTSVARLIIGGVNINMEWAIAELDVFLDLTIMRSAAAPGVFTTATRTKGSEAQVVESAQVVERILDVVIPDWRSRVPDGRNGRNRWFQHNEAARRAKVALQREAEVRANLGDNAPRLNASHLHPWVWEAAKGLWANRHYREAVRTAAVSVNAELQDKVGRKDIGEKDLINQVIRTDPPQPNKPRLHVISDDGSPTFTSMQEGVRAFGEGCFRAIRNPISHNNLPELTEDEGLEQLAAFSVLARWIDGATVHTIP</sequence>
<dbReference type="InterPro" id="IPR012654">
    <property type="entry name" value="CHP02391"/>
</dbReference>
<organism evidence="2 3">
    <name type="scientific">Yinghuangia aomiensis</name>
    <dbReference type="NCBI Taxonomy" id="676205"/>
    <lineage>
        <taxon>Bacteria</taxon>
        <taxon>Bacillati</taxon>
        <taxon>Actinomycetota</taxon>
        <taxon>Actinomycetes</taxon>
        <taxon>Kitasatosporales</taxon>
        <taxon>Streptomycetaceae</taxon>
        <taxon>Yinghuangia</taxon>
    </lineage>
</organism>
<name>A0ABP9IC50_9ACTN</name>
<dbReference type="EMBL" id="BAABHS010000052">
    <property type="protein sequence ID" value="GAA4994293.1"/>
    <property type="molecule type" value="Genomic_DNA"/>
</dbReference>
<feature type="domain" description="Conserved hypothetical protein CHP02391" evidence="1">
    <location>
        <begin position="137"/>
        <end position="261"/>
    </location>
</feature>
<dbReference type="RefSeq" id="WP_345680692.1">
    <property type="nucleotide sequence ID" value="NZ_BAABHS010000052.1"/>
</dbReference>